<dbReference type="RefSeq" id="WP_144543525.1">
    <property type="nucleotide sequence ID" value="NZ_CBCSDC010000003.1"/>
</dbReference>
<proteinExistence type="predicted"/>
<dbReference type="OrthoDB" id="2111131at2"/>
<accession>A0A562JNY7</accession>
<feature type="region of interest" description="Disordered" evidence="1">
    <location>
        <begin position="25"/>
        <end position="54"/>
    </location>
</feature>
<gene>
    <name evidence="2" type="ORF">IQ19_03458</name>
</gene>
<name>A0A562JNY7_9BACI</name>
<dbReference type="AlphaFoldDB" id="A0A562JNY7"/>
<evidence type="ECO:0008006" key="4">
    <source>
        <dbReference type="Google" id="ProtNLM"/>
    </source>
</evidence>
<feature type="compositionally biased region" description="Acidic residues" evidence="1">
    <location>
        <begin position="41"/>
        <end position="54"/>
    </location>
</feature>
<dbReference type="PROSITE" id="PS51257">
    <property type="entry name" value="PROKAR_LIPOPROTEIN"/>
    <property type="match status" value="1"/>
</dbReference>
<organism evidence="2 3">
    <name type="scientific">Cytobacillus oceanisediminis</name>
    <dbReference type="NCBI Taxonomy" id="665099"/>
    <lineage>
        <taxon>Bacteria</taxon>
        <taxon>Bacillati</taxon>
        <taxon>Bacillota</taxon>
        <taxon>Bacilli</taxon>
        <taxon>Bacillales</taxon>
        <taxon>Bacillaceae</taxon>
        <taxon>Cytobacillus</taxon>
    </lineage>
</organism>
<keyword evidence="3" id="KW-1185">Reference proteome</keyword>
<dbReference type="Proteomes" id="UP000318667">
    <property type="component" value="Unassembled WGS sequence"/>
</dbReference>
<comment type="caution">
    <text evidence="2">The sequence shown here is derived from an EMBL/GenBank/DDBJ whole genome shotgun (WGS) entry which is preliminary data.</text>
</comment>
<dbReference type="GeneID" id="65404604"/>
<reference evidence="2 3" key="1">
    <citation type="journal article" date="2015" name="Stand. Genomic Sci.">
        <title>Genomic Encyclopedia of Bacterial and Archaeal Type Strains, Phase III: the genomes of soil and plant-associated and newly described type strains.</title>
        <authorList>
            <person name="Whitman W.B."/>
            <person name="Woyke T."/>
            <person name="Klenk H.P."/>
            <person name="Zhou Y."/>
            <person name="Lilburn T.G."/>
            <person name="Beck B.J."/>
            <person name="De Vos P."/>
            <person name="Vandamme P."/>
            <person name="Eisen J.A."/>
            <person name="Garrity G."/>
            <person name="Hugenholtz P."/>
            <person name="Kyrpides N.C."/>
        </authorList>
    </citation>
    <scope>NUCLEOTIDE SEQUENCE [LARGE SCALE GENOMIC DNA]</scope>
    <source>
        <strain evidence="2 3">CGMCC 1.10115</strain>
    </source>
</reference>
<evidence type="ECO:0000256" key="1">
    <source>
        <dbReference type="SAM" id="MobiDB-lite"/>
    </source>
</evidence>
<evidence type="ECO:0000313" key="2">
    <source>
        <dbReference type="EMBL" id="TWH84870.1"/>
    </source>
</evidence>
<dbReference type="EMBL" id="VLKI01000010">
    <property type="protein sequence ID" value="TWH84870.1"/>
    <property type="molecule type" value="Genomic_DNA"/>
</dbReference>
<sequence>MKKRELRKIFASFLVASVALTACNSGGDQAEQPEENKQEEQAAEDQEEVKEELAEESVAVQQINVFAEMKAELEKMKENQEVDWDLVIEKYQSGLQNGVNEVNGEFDATIMAALEAGKSGDMDANIARQLVDKTTQSYFYQKQKSLHKEAAEQLAAGNQEEADKSFEQIKHLASEIFVPTAEKRDNYYELSGEASIAENINAGLEAQEEALTSGNADDFNVFIQLTDKSVYKSYYLASASYAEKIEAAVEEGKDEAELKNMQAEAWGFYQAIKGSLSGGDEEAANKLNELFSLDATEPASIKADEVNSLFNKAIVGKIKSYHEKVPTSLGEDKLVDAKTQALEGNMFLKALQIQLNEKLGEDKAQEAFTHAEEWFNAVSEGSQEEAKTHSDAIIQTVDQLLQ</sequence>
<protein>
    <recommendedName>
        <fullName evidence="4">Lipoprotein</fullName>
    </recommendedName>
</protein>
<evidence type="ECO:0000313" key="3">
    <source>
        <dbReference type="Proteomes" id="UP000318667"/>
    </source>
</evidence>